<dbReference type="InterPro" id="IPR014001">
    <property type="entry name" value="Helicase_ATP-bd"/>
</dbReference>
<evidence type="ECO:0000259" key="7">
    <source>
        <dbReference type="PROSITE" id="PS51194"/>
    </source>
</evidence>
<dbReference type="PROSITE" id="PS51194">
    <property type="entry name" value="HELICASE_CTER"/>
    <property type="match status" value="1"/>
</dbReference>
<proteinExistence type="predicted"/>
<evidence type="ECO:0008006" key="9">
    <source>
        <dbReference type="Google" id="ProtNLM"/>
    </source>
</evidence>
<dbReference type="InterPro" id="IPR027417">
    <property type="entry name" value="P-loop_NTPase"/>
</dbReference>
<feature type="region of interest" description="Disordered" evidence="5">
    <location>
        <begin position="22"/>
        <end position="82"/>
    </location>
</feature>
<dbReference type="GO" id="GO:0003723">
    <property type="term" value="F:RNA binding"/>
    <property type="evidence" value="ECO:0007669"/>
    <property type="project" value="TreeGrafter"/>
</dbReference>
<evidence type="ECO:0000256" key="3">
    <source>
        <dbReference type="ARBA" id="ARBA00022806"/>
    </source>
</evidence>
<feature type="region of interest" description="Disordered" evidence="5">
    <location>
        <begin position="665"/>
        <end position="684"/>
    </location>
</feature>
<sequence length="797" mass="89765">MAQPRASSQTLPKAPSLAQLGLSLSEVRSSPPPLVSDGSKKVPYQATRPRNVRPYQTPVAPVRGRPATVETSVPTPTSTKYPDLKIIPHGESIAQYIQRVPVFAIDSPTGTGKTRYIPYLMAMKGFRVRVAIPTTVAVRDAYKFQRKHSKLRVGYAAGREIHYSDDDQLVYATTGHFTSRVIGLVKAGHREQVRQVFGDILFVDEVHTSTSHITLLIGLVRFLFTTPGGQYIGPKLVFLTATFNHGDIIDHFADFPVYTVSVQAYPVETIFLPPGTRHNPLRDDPNPLIVSIIRQELARFKLDPSRPYHGIIFRPGVTEVEETIEALEGAFSVDEPIEFYPAYSSLAPAEIDEIFQKSNKMKVIIGTNIIESSITVEDVGFIVNDMLEKIAETSATGGNKLTLSLVSKAASQQRRGRTGRTMPGRAYNLITEADYEQLAPFRTREIDRVPIYDIVLQLIDAGLNPRDILKISIPRYQQARDVLIQLGMIEVQADRYLVTETGRFVSSIPLSVQNAYMIYLGYQRYREYSRTHMETSAERILLRTVIAVASMIEVYGPSYFFVPRKRRDETMTEYLARKDAHIDKYHEKFRGPTDIHTFVNIFWSMMSDIDVARRYDQQTRHNFMNYIRDWARDNSMNNKKIKEFLAVMRDVESIIESKMNEEVSLRESLPKSGQAETLPRGASGQNGFSIGRDLPDGGYVTLGNAVVPIFSRAYQVNLFILDPDRRGNPLYLDQRTGIKYKINQNSSFNSITDDPPAIIVAQTVEVVGKRGRVNLAGIFVPSTFLSAPPQEERKDEA</sequence>
<dbReference type="InterPro" id="IPR001650">
    <property type="entry name" value="Helicase_C-like"/>
</dbReference>
<evidence type="ECO:0000256" key="1">
    <source>
        <dbReference type="ARBA" id="ARBA00022741"/>
    </source>
</evidence>
<organism evidence="8">
    <name type="scientific">viral metagenome</name>
    <dbReference type="NCBI Taxonomy" id="1070528"/>
    <lineage>
        <taxon>unclassified sequences</taxon>
        <taxon>metagenomes</taxon>
        <taxon>organismal metagenomes</taxon>
    </lineage>
</organism>
<dbReference type="PANTHER" id="PTHR18934:SF91">
    <property type="entry name" value="PRE-MRNA-SPLICING FACTOR ATP-DEPENDENT RNA HELICASE PRP16"/>
    <property type="match status" value="1"/>
</dbReference>
<dbReference type="AlphaFoldDB" id="A0A6C0J1X7"/>
<evidence type="ECO:0000259" key="6">
    <source>
        <dbReference type="PROSITE" id="PS51192"/>
    </source>
</evidence>
<dbReference type="SMART" id="SM00490">
    <property type="entry name" value="HELICc"/>
    <property type="match status" value="1"/>
</dbReference>
<evidence type="ECO:0000256" key="4">
    <source>
        <dbReference type="ARBA" id="ARBA00022840"/>
    </source>
</evidence>
<evidence type="ECO:0000256" key="5">
    <source>
        <dbReference type="SAM" id="MobiDB-lite"/>
    </source>
</evidence>
<keyword evidence="1" id="KW-0547">Nucleotide-binding</keyword>
<protein>
    <recommendedName>
        <fullName evidence="9">Helicase ATP-binding domain-containing protein</fullName>
    </recommendedName>
</protein>
<name>A0A6C0J1X7_9ZZZZ</name>
<dbReference type="GO" id="GO:0016787">
    <property type="term" value="F:hydrolase activity"/>
    <property type="evidence" value="ECO:0007669"/>
    <property type="project" value="UniProtKB-KW"/>
</dbReference>
<dbReference type="SUPFAM" id="SSF52540">
    <property type="entry name" value="P-loop containing nucleoside triphosphate hydrolases"/>
    <property type="match status" value="1"/>
</dbReference>
<accession>A0A6C0J1X7</accession>
<evidence type="ECO:0000313" key="8">
    <source>
        <dbReference type="EMBL" id="QHT97653.1"/>
    </source>
</evidence>
<keyword evidence="2" id="KW-0378">Hydrolase</keyword>
<reference evidence="8" key="1">
    <citation type="journal article" date="2020" name="Nature">
        <title>Giant virus diversity and host interactions through global metagenomics.</title>
        <authorList>
            <person name="Schulz F."/>
            <person name="Roux S."/>
            <person name="Paez-Espino D."/>
            <person name="Jungbluth S."/>
            <person name="Walsh D.A."/>
            <person name="Denef V.J."/>
            <person name="McMahon K.D."/>
            <person name="Konstantinidis K.T."/>
            <person name="Eloe-Fadrosh E.A."/>
            <person name="Kyrpides N.C."/>
            <person name="Woyke T."/>
        </authorList>
    </citation>
    <scope>NUCLEOTIDE SEQUENCE</scope>
    <source>
        <strain evidence="8">GVMAG-M-3300025572-1</strain>
    </source>
</reference>
<dbReference type="Gene3D" id="3.40.50.300">
    <property type="entry name" value="P-loop containing nucleotide triphosphate hydrolases"/>
    <property type="match status" value="2"/>
</dbReference>
<dbReference type="EMBL" id="MN740283">
    <property type="protein sequence ID" value="QHT97653.1"/>
    <property type="molecule type" value="Genomic_DNA"/>
</dbReference>
<dbReference type="Pfam" id="PF00271">
    <property type="entry name" value="Helicase_C"/>
    <property type="match status" value="1"/>
</dbReference>
<feature type="compositionally biased region" description="Low complexity" evidence="5">
    <location>
        <begin position="68"/>
        <end position="79"/>
    </location>
</feature>
<dbReference type="PROSITE" id="PS51192">
    <property type="entry name" value="HELICASE_ATP_BIND_1"/>
    <property type="match status" value="1"/>
</dbReference>
<keyword evidence="4" id="KW-0067">ATP-binding</keyword>
<evidence type="ECO:0000256" key="2">
    <source>
        <dbReference type="ARBA" id="ARBA00022801"/>
    </source>
</evidence>
<feature type="domain" description="Helicase ATP-binding" evidence="6">
    <location>
        <begin position="94"/>
        <end position="261"/>
    </location>
</feature>
<dbReference type="PANTHER" id="PTHR18934">
    <property type="entry name" value="ATP-DEPENDENT RNA HELICASE"/>
    <property type="match status" value="1"/>
</dbReference>
<dbReference type="GO" id="GO:0005524">
    <property type="term" value="F:ATP binding"/>
    <property type="evidence" value="ECO:0007669"/>
    <property type="project" value="UniProtKB-KW"/>
</dbReference>
<feature type="domain" description="Helicase C-terminal" evidence="7">
    <location>
        <begin position="292"/>
        <end position="462"/>
    </location>
</feature>
<keyword evidence="3" id="KW-0347">Helicase</keyword>
<dbReference type="GO" id="GO:0004386">
    <property type="term" value="F:helicase activity"/>
    <property type="evidence" value="ECO:0007669"/>
    <property type="project" value="UniProtKB-KW"/>
</dbReference>